<feature type="region of interest" description="Disordered" evidence="4">
    <location>
        <begin position="607"/>
        <end position="655"/>
    </location>
</feature>
<dbReference type="PROSITE" id="PS51371">
    <property type="entry name" value="CBS"/>
    <property type="match status" value="1"/>
</dbReference>
<organism evidence="6 7">
    <name type="scientific">Bondarzewia mesenterica</name>
    <dbReference type="NCBI Taxonomy" id="1095465"/>
    <lineage>
        <taxon>Eukaryota</taxon>
        <taxon>Fungi</taxon>
        <taxon>Dikarya</taxon>
        <taxon>Basidiomycota</taxon>
        <taxon>Agaricomycotina</taxon>
        <taxon>Agaricomycetes</taxon>
        <taxon>Russulales</taxon>
        <taxon>Bondarzewiaceae</taxon>
        <taxon>Bondarzewia</taxon>
    </lineage>
</organism>
<evidence type="ECO:0000259" key="5">
    <source>
        <dbReference type="PROSITE" id="PS51371"/>
    </source>
</evidence>
<protein>
    <recommendedName>
        <fullName evidence="5">CBS domain-containing protein</fullName>
    </recommendedName>
</protein>
<reference evidence="6 7" key="1">
    <citation type="submission" date="2019-02" db="EMBL/GenBank/DDBJ databases">
        <title>Genome sequencing of the rare red list fungi Bondarzewia mesenterica.</title>
        <authorList>
            <person name="Buettner E."/>
            <person name="Kellner H."/>
        </authorList>
    </citation>
    <scope>NUCLEOTIDE SEQUENCE [LARGE SCALE GENOMIC DNA]</scope>
    <source>
        <strain evidence="6 7">DSM 108281</strain>
    </source>
</reference>
<dbReference type="InterPro" id="IPR015422">
    <property type="entry name" value="PyrdxlP-dep_Trfase_small"/>
</dbReference>
<dbReference type="Gene3D" id="3.10.580.10">
    <property type="entry name" value="CBS-domain"/>
    <property type="match status" value="2"/>
</dbReference>
<dbReference type="EMBL" id="SGPL01000262">
    <property type="protein sequence ID" value="THH14616.1"/>
    <property type="molecule type" value="Genomic_DNA"/>
</dbReference>
<dbReference type="SUPFAM" id="SSF54631">
    <property type="entry name" value="CBS-domain pair"/>
    <property type="match status" value="1"/>
</dbReference>
<dbReference type="InterPro" id="IPR051750">
    <property type="entry name" value="Trans-sulfuration_enzymes"/>
</dbReference>
<evidence type="ECO:0000256" key="1">
    <source>
        <dbReference type="ARBA" id="ARBA00001933"/>
    </source>
</evidence>
<feature type="domain" description="CBS" evidence="5">
    <location>
        <begin position="254"/>
        <end position="313"/>
    </location>
</feature>
<dbReference type="PANTHER" id="PTHR42699:SF1">
    <property type="entry name" value="CYSTATHIONINE GAMMA-SYNTHASE-RELATED"/>
    <property type="match status" value="1"/>
</dbReference>
<dbReference type="GO" id="GO:0019346">
    <property type="term" value="P:transsulfuration"/>
    <property type="evidence" value="ECO:0007669"/>
    <property type="project" value="InterPro"/>
</dbReference>
<sequence length="1034" mass="111358">MASLSKRMSISSTRSGRSQSPLARLVVAPNAESEEWIRAWENTLAQDLIESPVVDVDAETTVEEACELLLSRDMTCLAVKSPSPGASNAPYCGLFDFADVNAFLTFAATRHTYSPEHLGENPRVAQIVEAAKAGRVPVHLVSNLSEKNPLLELPHDASVVSLLGAFSSGTHRVLIKSPSPGSSPSHLGTISDRRLLAYFASFARPASSPSPEASSPIIASPMSSRSASFNSPTSSFLRYLNNPLSSLSLPSLNLHSEVVAVTAADSVLNAMKVMSELGVSSVAVLQEDTGNLLSAVSVTDIGKIVVPSQSNQILSMPLHQLVAQIKLPDGSTDGADKYPVYSVSPTSTLSYTMQKLLASMKSLFPLQCLILLTTIANVLHQHMTANAHRVFVTADSPSSSSPSVAGLAAMGNLSGIVSIVDILSLFARIANLPDVDPTRMQRHRRASSASSHSATSGSFSDLVRTSSRGSLTGRGAGRPPHTVGYEEGDPNVADRMQSGYPRFFIHLSIQKLAVICEQKFGTPSERCILLPSARTAEFCRAFLTVRCVSAHIVQLSLPDSLPGSGIHAVFFPSESFPVAKQFWQHTGLGVSSRLAEHYLSLLARTGTPSSPTAVVPSKTPNKHYAAKSKRVSSISSVNGSSGPAEQTGGSAGKGDVLDADMARFIEERYGRNLNVSSASNAKTALRRRIAGVLFRDSSAENGEAEVELGQSIRGVPVTEKDVYLYPTGMSAICSAHQLALGALGERKSVCFGFPYTDTLKILEKWGPGCYFLGHGLDETLDELETILSTRYAEDPSKPPILALFTEFPSNPLLRSGNLPRIRELADLYDFLVVVDETIGNFVNVQVLPYADIVVTSLTKVFSGDSNVMGGSLVLNPAQRHYEVLKAHMDETYEDIYFDEDAIFMERNSRDFIRRISVIDVNTEVVCDFLHAAKDSASPVIKEVFYPKWQTPENYDLCRIKGPDGREGPSLGTNFTLACPYAILAHYAELDWAESYGVSTNLVRVSVGMEPRDVLLNAFKKALKAAEEAHQAAAS</sequence>
<dbReference type="PANTHER" id="PTHR42699">
    <property type="match status" value="1"/>
</dbReference>
<keyword evidence="7" id="KW-1185">Reference proteome</keyword>
<name>A0A4S4LQJ3_9AGAM</name>
<gene>
    <name evidence="6" type="ORF">EW146_g5744</name>
</gene>
<dbReference type="SMART" id="SM00116">
    <property type="entry name" value="CBS"/>
    <property type="match status" value="2"/>
</dbReference>
<dbReference type="InterPro" id="IPR000277">
    <property type="entry name" value="Cys/Met-Metab_PyrdxlP-dep_enz"/>
</dbReference>
<feature type="compositionally biased region" description="Basic residues" evidence="4">
    <location>
        <begin position="620"/>
        <end position="630"/>
    </location>
</feature>
<dbReference type="InterPro" id="IPR046342">
    <property type="entry name" value="CBS_dom_sf"/>
</dbReference>
<dbReference type="Pfam" id="PF00571">
    <property type="entry name" value="CBS"/>
    <property type="match status" value="1"/>
</dbReference>
<keyword evidence="3" id="KW-0129">CBS domain</keyword>
<evidence type="ECO:0000313" key="6">
    <source>
        <dbReference type="EMBL" id="THH14616.1"/>
    </source>
</evidence>
<dbReference type="InterPro" id="IPR015424">
    <property type="entry name" value="PyrdxlP-dep_Trfase"/>
</dbReference>
<dbReference type="Gene3D" id="3.40.640.10">
    <property type="entry name" value="Type I PLP-dependent aspartate aminotransferase-like (Major domain)"/>
    <property type="match status" value="1"/>
</dbReference>
<dbReference type="Pfam" id="PF01053">
    <property type="entry name" value="Cys_Met_Meta_PP"/>
    <property type="match status" value="1"/>
</dbReference>
<feature type="region of interest" description="Disordered" evidence="4">
    <location>
        <begin position="205"/>
        <end position="226"/>
    </location>
</feature>
<dbReference type="OrthoDB" id="449052at2759"/>
<dbReference type="GO" id="GO:0003962">
    <property type="term" value="F:cystathionine gamma-synthase activity"/>
    <property type="evidence" value="ECO:0007669"/>
    <property type="project" value="TreeGrafter"/>
</dbReference>
<evidence type="ECO:0000256" key="4">
    <source>
        <dbReference type="SAM" id="MobiDB-lite"/>
    </source>
</evidence>
<dbReference type="InterPro" id="IPR000644">
    <property type="entry name" value="CBS_dom"/>
</dbReference>
<dbReference type="FunFam" id="3.40.640.10:FF:000094">
    <property type="entry name" value="Probable cystathionine gamma-synthase"/>
    <property type="match status" value="1"/>
</dbReference>
<evidence type="ECO:0000313" key="7">
    <source>
        <dbReference type="Proteomes" id="UP000310158"/>
    </source>
</evidence>
<comment type="cofactor">
    <cofactor evidence="1">
        <name>pyridoxal 5'-phosphate</name>
        <dbReference type="ChEBI" id="CHEBI:597326"/>
    </cofactor>
</comment>
<comment type="caution">
    <text evidence="6">The sequence shown here is derived from an EMBL/GenBank/DDBJ whole genome shotgun (WGS) entry which is preliminary data.</text>
</comment>
<evidence type="ECO:0000256" key="2">
    <source>
        <dbReference type="ARBA" id="ARBA00022898"/>
    </source>
</evidence>
<feature type="compositionally biased region" description="Low complexity" evidence="4">
    <location>
        <begin position="447"/>
        <end position="460"/>
    </location>
</feature>
<dbReference type="InterPro" id="IPR015421">
    <property type="entry name" value="PyrdxlP-dep_Trfase_major"/>
</dbReference>
<keyword evidence="2" id="KW-0663">Pyridoxal phosphate</keyword>
<accession>A0A4S4LQJ3</accession>
<feature type="compositionally biased region" description="Low complexity" evidence="4">
    <location>
        <begin position="631"/>
        <end position="642"/>
    </location>
</feature>
<feature type="region of interest" description="Disordered" evidence="4">
    <location>
        <begin position="440"/>
        <end position="489"/>
    </location>
</feature>
<dbReference type="SUPFAM" id="SSF53383">
    <property type="entry name" value="PLP-dependent transferases"/>
    <property type="match status" value="1"/>
</dbReference>
<proteinExistence type="predicted"/>
<dbReference type="GO" id="GO:0030170">
    <property type="term" value="F:pyridoxal phosphate binding"/>
    <property type="evidence" value="ECO:0007669"/>
    <property type="project" value="InterPro"/>
</dbReference>
<dbReference type="Gene3D" id="3.90.1150.10">
    <property type="entry name" value="Aspartate Aminotransferase, domain 1"/>
    <property type="match status" value="1"/>
</dbReference>
<evidence type="ECO:0000256" key="3">
    <source>
        <dbReference type="PROSITE-ProRule" id="PRU00703"/>
    </source>
</evidence>
<dbReference type="AlphaFoldDB" id="A0A4S4LQJ3"/>
<dbReference type="Proteomes" id="UP000310158">
    <property type="component" value="Unassembled WGS sequence"/>
</dbReference>